<evidence type="ECO:0000259" key="2">
    <source>
        <dbReference type="Pfam" id="PF07833"/>
    </source>
</evidence>
<proteinExistence type="predicted"/>
<dbReference type="eggNOG" id="COG1305">
    <property type="taxonomic scope" value="Bacteria"/>
</dbReference>
<gene>
    <name evidence="3" type="ORF">Desgi_4576</name>
</gene>
<dbReference type="Pfam" id="PF07833">
    <property type="entry name" value="Cu_amine_oxidN1"/>
    <property type="match status" value="1"/>
</dbReference>
<dbReference type="RefSeq" id="WP_006522353.1">
    <property type="nucleotide sequence ID" value="NC_021184.1"/>
</dbReference>
<keyword evidence="1" id="KW-0732">Signal</keyword>
<sequence length="758" mass="81653">MRKARNKKFCLLMALVFAFTMIFPFTAFATDTEVLSVPSVNDDARASLGTVFFEFTAGQLDDGDTVTISLPEDFQFLKAGEGQDKVMVNNDWKSVSDDVYGETNGNYFKIPDSYQGDTNGLKGVGLDIDMLDENEIKVTVDGNVNDSWDSYLYLYLGNVWIDGGFDGDIDLRLKAPSTSGFKSGNITVGRVSGGAVDIEVTDLDTFSDYGDVTIRVEEDVPDSLDDTNESLQFTLPDGFVWSSVESVKVYWGKVDGYATNDALADYLEDSLKIDDDELTLDLSKDFDESTQAIAFEIKAKIEVDDETDAKLGDVIAKVDGDSDYSQSEIIVGRYGQYEISITAGEATEIVAGMLEQELPDITIEESIKESLIKGRTVTMTLPSNFKWNKVDEDTDSNTGLEFAGFPGRDGQTAKWIVKDNSTDAAEIVLEAMEVAIEPGTTGDLVIEVGGTAGISEELLVAKVVEPVTITSSEKLSLTIGKADQPIGDLTVTENVAGALSEDDDLLLQLPAGFKWTNYKDIEITEGDLKIDTGSITLGNDDRDLLVEIDNDSNTASTIKLTNLEVTVDRTAPEGDVTVKVKGDAVNEVNNASEVEDAYTIKDGYAEVDGEQCFDIDSNHKLFPETSTAAKTIAATVGTPAPTDQKLVTTITLGDNGSYISDGRIMVQLRDAAGALGVAPQNILWDNSTKTATLVKGDRVAQITVGNPQVKLNGMALPTDKGAEIKDGRTFVSLSMAGVALGATAEWDNNTKTATITVN</sequence>
<dbReference type="EMBL" id="CP003273">
    <property type="protein sequence ID" value="AGL03803.1"/>
    <property type="molecule type" value="Genomic_DNA"/>
</dbReference>
<dbReference type="STRING" id="767817.Desgi_4576"/>
<reference evidence="3 4" key="1">
    <citation type="submission" date="2012-01" db="EMBL/GenBank/DDBJ databases">
        <title>Complete sequence of Desulfotomaculum gibsoniae DSM 7213.</title>
        <authorList>
            <consortium name="US DOE Joint Genome Institute"/>
            <person name="Lucas S."/>
            <person name="Han J."/>
            <person name="Lapidus A."/>
            <person name="Cheng J.-F."/>
            <person name="Goodwin L."/>
            <person name="Pitluck S."/>
            <person name="Peters L."/>
            <person name="Ovchinnikova G."/>
            <person name="Teshima H."/>
            <person name="Detter J.C."/>
            <person name="Han C."/>
            <person name="Tapia R."/>
            <person name="Land M."/>
            <person name="Hauser L."/>
            <person name="Kyrpides N."/>
            <person name="Ivanova N."/>
            <person name="Pagani I."/>
            <person name="Parshina S."/>
            <person name="Plugge C."/>
            <person name="Muyzer G."/>
            <person name="Kuever J."/>
            <person name="Ivanova A."/>
            <person name="Nazina T."/>
            <person name="Klenk H.-P."/>
            <person name="Brambilla E."/>
            <person name="Spring S."/>
            <person name="Stams A.F."/>
            <person name="Woyke T."/>
        </authorList>
    </citation>
    <scope>NUCLEOTIDE SEQUENCE [LARGE SCALE GENOMIC DNA]</scope>
    <source>
        <strain evidence="3 4">DSM 7213</strain>
    </source>
</reference>
<name>R4KKR9_9FIRM</name>
<evidence type="ECO:0000256" key="1">
    <source>
        <dbReference type="SAM" id="SignalP"/>
    </source>
</evidence>
<protein>
    <submittedName>
        <fullName evidence="3">Copper amine oxidase family protein</fullName>
    </submittedName>
</protein>
<accession>R4KKR9</accession>
<dbReference type="KEGG" id="dgi:Desgi_4576"/>
<dbReference type="InterPro" id="IPR012854">
    <property type="entry name" value="Cu_amine_oxidase-like_N"/>
</dbReference>
<keyword evidence="4" id="KW-1185">Reference proteome</keyword>
<dbReference type="Gene3D" id="3.30.457.10">
    <property type="entry name" value="Copper amine oxidase-like, N-terminal domain"/>
    <property type="match status" value="1"/>
</dbReference>
<dbReference type="AlphaFoldDB" id="R4KKR9"/>
<feature type="signal peptide" evidence="1">
    <location>
        <begin position="1"/>
        <end position="29"/>
    </location>
</feature>
<dbReference type="Proteomes" id="UP000013520">
    <property type="component" value="Chromosome"/>
</dbReference>
<evidence type="ECO:0000313" key="4">
    <source>
        <dbReference type="Proteomes" id="UP000013520"/>
    </source>
</evidence>
<dbReference type="InterPro" id="IPR036582">
    <property type="entry name" value="Mao_N_sf"/>
</dbReference>
<evidence type="ECO:0000313" key="3">
    <source>
        <dbReference type="EMBL" id="AGL03803.1"/>
    </source>
</evidence>
<dbReference type="HOGENOM" id="CLU_009282_0_0_9"/>
<feature type="chain" id="PRO_5004374703" evidence="1">
    <location>
        <begin position="30"/>
        <end position="758"/>
    </location>
</feature>
<dbReference type="SUPFAM" id="SSF55383">
    <property type="entry name" value="Copper amine oxidase, domain N"/>
    <property type="match status" value="1"/>
</dbReference>
<dbReference type="OrthoDB" id="2023214at2"/>
<feature type="domain" description="Copper amine oxidase-like N-terminal" evidence="2">
    <location>
        <begin position="654"/>
        <end position="755"/>
    </location>
</feature>
<organism evidence="3 4">
    <name type="scientific">Desulfoscipio gibsoniae DSM 7213</name>
    <dbReference type="NCBI Taxonomy" id="767817"/>
    <lineage>
        <taxon>Bacteria</taxon>
        <taxon>Bacillati</taxon>
        <taxon>Bacillota</taxon>
        <taxon>Clostridia</taxon>
        <taxon>Eubacteriales</taxon>
        <taxon>Desulfallaceae</taxon>
        <taxon>Desulfoscipio</taxon>
    </lineage>
</organism>